<proteinExistence type="predicted"/>
<organism evidence="1 2">
    <name type="scientific">Mycobacterium phage Vincenzo</name>
    <dbReference type="NCBI Taxonomy" id="1647301"/>
    <lineage>
        <taxon>Viruses</taxon>
        <taxon>Duplodnaviria</taxon>
        <taxon>Heunggongvirae</taxon>
        <taxon>Uroviricota</taxon>
        <taxon>Caudoviricetes</taxon>
        <taxon>Bclasvirinae</taxon>
        <taxon>Coopervirus</taxon>
        <taxon>Coopervirus vincenzo</taxon>
    </lineage>
</organism>
<sequence>MAITTVLMDTSAPSGSKLDPAFAAEVAAVAPGNIEPGEVDTIHLADESVTRPKIAPGAVDSPQIATGGVKAVNVAAGAVGTPALADGAVTAAKAGVGVVTAYDSAGNPVTRKEVEVTTAQYNALVTAGTVDPNTRYFVS</sequence>
<dbReference type="KEGG" id="vg:26637342"/>
<dbReference type="RefSeq" id="YP_009210895.1">
    <property type="nucleotide sequence ID" value="NC_028934.1"/>
</dbReference>
<dbReference type="OrthoDB" id="16848at10239"/>
<protein>
    <submittedName>
        <fullName evidence="1">Uncharacterized protein</fullName>
    </submittedName>
</protein>
<gene>
    <name evidence="1" type="primary">39</name>
    <name evidence="1" type="ORF">SEA_VINCENZO_39</name>
</gene>
<dbReference type="GeneID" id="26637342"/>
<dbReference type="Proteomes" id="UP000203101">
    <property type="component" value="Segment"/>
</dbReference>
<name>A0A0F6YQF2_9CAUD</name>
<accession>A0A0F6YQF2</accession>
<evidence type="ECO:0000313" key="1">
    <source>
        <dbReference type="EMBL" id="AKF14301.1"/>
    </source>
</evidence>
<evidence type="ECO:0000313" key="2">
    <source>
        <dbReference type="Proteomes" id="UP000203101"/>
    </source>
</evidence>
<reference evidence="1 2" key="1">
    <citation type="journal article" date="2015" name="Genome Announc.">
        <title>Genome Sequences of Mycobacteriophages AlanGrant, Baee, Corofin, OrangeOswald, and Vincenzo, New Members of Cluster B.</title>
        <authorList>
            <person name="Pope W.H."/>
            <person name="Carbonara M.E."/>
            <person name="Cioffi H.M."/>
            <person name="Cruz T."/>
            <person name="Dang B.Q."/>
            <person name="Doyle A.N."/>
            <person name="Fan O.H."/>
            <person name="Gallagher M."/>
            <person name="Gentile G.M."/>
            <person name="German B.A."/>
            <person name="Farrell M.E."/>
            <person name="Gerwig M."/>
            <person name="Hunter K.L."/>
            <person name="Lefever V.E."/>
            <person name="Marfisi N.A."/>
            <person name="McDonnell J.E."/>
            <person name="Monga J.K."/>
            <person name="Quiroz K.G."/>
            <person name="Pong A.C."/>
            <person name="Rimple P.A."/>
            <person name="Situ M."/>
            <person name="Sohnen P.C."/>
            <person name="Stockinger A.N."/>
            <person name="Thompson P.K."/>
            <person name="Torchio N.M."/>
            <person name="Toner C.L."/>
            <person name="Ulbrich M.C."/>
            <person name="Vohra N.I."/>
            <person name="Zakir A."/>
            <person name="Adkins N.L."/>
            <person name="Brown B.R."/>
            <person name="Churilla B.M."/>
            <person name="Kramer Z.J."/>
            <person name="Lapin J.S."/>
            <person name="Montgomery M.T."/>
            <person name="Prout A.K."/>
            <person name="Grubb S.R."/>
            <person name="Warner M.H."/>
            <person name="Bowman C.A."/>
            <person name="Russell D.A."/>
            <person name="Hatfull G.F."/>
        </authorList>
    </citation>
    <scope>NUCLEOTIDE SEQUENCE [LARGE SCALE GENOMIC DNA]</scope>
</reference>
<dbReference type="EMBL" id="KR080194">
    <property type="protein sequence ID" value="AKF14301.1"/>
    <property type="molecule type" value="Genomic_DNA"/>
</dbReference>
<keyword evidence="2" id="KW-1185">Reference proteome</keyword>